<evidence type="ECO:0000313" key="8">
    <source>
        <dbReference type="Proteomes" id="UP000001578"/>
    </source>
</evidence>
<gene>
    <name evidence="7" type="ordered locus">GTNG_2378</name>
</gene>
<evidence type="ECO:0000313" key="7">
    <source>
        <dbReference type="EMBL" id="ABO67723.1"/>
    </source>
</evidence>
<evidence type="ECO:0000259" key="6">
    <source>
        <dbReference type="SMART" id="SM00849"/>
    </source>
</evidence>
<dbReference type="eggNOG" id="COG0491">
    <property type="taxonomic scope" value="Bacteria"/>
</dbReference>
<evidence type="ECO:0000256" key="1">
    <source>
        <dbReference type="ARBA" id="ARBA00001947"/>
    </source>
</evidence>
<protein>
    <submittedName>
        <fullName evidence="7">Hydroxyacylglutathione hydrolase</fullName>
    </submittedName>
</protein>
<dbReference type="GO" id="GO:0046872">
    <property type="term" value="F:metal ion binding"/>
    <property type="evidence" value="ECO:0007669"/>
    <property type="project" value="UniProtKB-KW"/>
</dbReference>
<keyword evidence="5" id="KW-0472">Membrane</keyword>
<dbReference type="Proteomes" id="UP000001578">
    <property type="component" value="Chromosome"/>
</dbReference>
<dbReference type="InterPro" id="IPR001279">
    <property type="entry name" value="Metallo-B-lactamas"/>
</dbReference>
<keyword evidence="2" id="KW-0479">Metal-binding</keyword>
<keyword evidence="4" id="KW-0862">Zinc</keyword>
<organism evidence="7 8">
    <name type="scientific">Geobacillus thermodenitrificans (strain NG80-2)</name>
    <dbReference type="NCBI Taxonomy" id="420246"/>
    <lineage>
        <taxon>Bacteria</taxon>
        <taxon>Bacillati</taxon>
        <taxon>Bacillota</taxon>
        <taxon>Bacilli</taxon>
        <taxon>Bacillales</taxon>
        <taxon>Anoxybacillaceae</taxon>
        <taxon>Geobacillus</taxon>
    </lineage>
</organism>
<sequence>MKQYVQTSPFFFIVIFFLPFVEVHSLFIFSFHRVGKNSKIKLNMHWPCQIKEETVMEWTRIPVGPIQANAYLLSAEDGSCVIVDPGAEGAALVRRMEEKQLTPLAILLTHAHFDHIGGIPDVLARWDVPVYLHENEKQWLQDPALNSSLYFGAPVVVRCEPTCIAGRTTLTIGPFVFDVRETPGHSPGSVSYYCEAAQIVFSGDALFAGSIGRTDLPGGNHQQLLNSIHDELLTLPEETIVLSGHGPETTIGAEMDTNPFLHGFS</sequence>
<keyword evidence="5" id="KW-0812">Transmembrane</keyword>
<dbReference type="KEGG" id="gtn:GTNG_2378"/>
<proteinExistence type="predicted"/>
<dbReference type="AlphaFoldDB" id="A4IQW9"/>
<dbReference type="Gene3D" id="3.60.15.10">
    <property type="entry name" value="Ribonuclease Z/Hydroxyacylglutathione hydrolase-like"/>
    <property type="match status" value="1"/>
</dbReference>
<name>A4IQW9_GEOTN</name>
<feature type="transmembrane region" description="Helical" evidence="5">
    <location>
        <begin position="12"/>
        <end position="31"/>
    </location>
</feature>
<keyword evidence="5" id="KW-1133">Transmembrane helix</keyword>
<dbReference type="SMART" id="SM00849">
    <property type="entry name" value="Lactamase_B"/>
    <property type="match status" value="1"/>
</dbReference>
<accession>A4IQW9</accession>
<evidence type="ECO:0000256" key="5">
    <source>
        <dbReference type="SAM" id="Phobius"/>
    </source>
</evidence>
<evidence type="ECO:0000256" key="4">
    <source>
        <dbReference type="ARBA" id="ARBA00022833"/>
    </source>
</evidence>
<dbReference type="InterPro" id="IPR051453">
    <property type="entry name" value="MBL_Glyoxalase_II"/>
</dbReference>
<keyword evidence="3 7" id="KW-0378">Hydrolase</keyword>
<dbReference type="CDD" id="cd06262">
    <property type="entry name" value="metallo-hydrolase-like_MBL-fold"/>
    <property type="match status" value="1"/>
</dbReference>
<dbReference type="HOGENOM" id="CLU_030571_5_0_9"/>
<reference evidence="7 8" key="1">
    <citation type="journal article" date="2007" name="Proc. Natl. Acad. Sci. U.S.A.">
        <title>Genome and proteome of long-chain alkane degrading Geobacillus thermodenitrificans NG80-2 isolated from a deep-subsurface oil reservoir.</title>
        <authorList>
            <person name="Feng L."/>
            <person name="Wang W."/>
            <person name="Cheng J."/>
            <person name="Ren Y."/>
            <person name="Zhao G."/>
            <person name="Gao C."/>
            <person name="Tang Y."/>
            <person name="Liu X."/>
            <person name="Han W."/>
            <person name="Peng X."/>
            <person name="Liu R."/>
            <person name="Wang L."/>
        </authorList>
    </citation>
    <scope>NUCLEOTIDE SEQUENCE [LARGE SCALE GENOMIC DNA]</scope>
    <source>
        <strain evidence="7 8">NG80-2</strain>
    </source>
</reference>
<feature type="domain" description="Metallo-beta-lactamase" evidence="6">
    <location>
        <begin position="67"/>
        <end position="245"/>
    </location>
</feature>
<dbReference type="GO" id="GO:0016787">
    <property type="term" value="F:hydrolase activity"/>
    <property type="evidence" value="ECO:0007669"/>
    <property type="project" value="UniProtKB-KW"/>
</dbReference>
<dbReference type="Pfam" id="PF00753">
    <property type="entry name" value="Lactamase_B"/>
    <property type="match status" value="1"/>
</dbReference>
<comment type="cofactor">
    <cofactor evidence="1">
        <name>Zn(2+)</name>
        <dbReference type="ChEBI" id="CHEBI:29105"/>
    </cofactor>
</comment>
<dbReference type="InterPro" id="IPR036866">
    <property type="entry name" value="RibonucZ/Hydroxyglut_hydro"/>
</dbReference>
<dbReference type="EMBL" id="CP000557">
    <property type="protein sequence ID" value="ABO67723.1"/>
    <property type="molecule type" value="Genomic_DNA"/>
</dbReference>
<dbReference type="PANTHER" id="PTHR46233:SF3">
    <property type="entry name" value="HYDROXYACYLGLUTATHIONE HYDROLASE GLOC"/>
    <property type="match status" value="1"/>
</dbReference>
<dbReference type="SUPFAM" id="SSF56281">
    <property type="entry name" value="Metallo-hydrolase/oxidoreductase"/>
    <property type="match status" value="1"/>
</dbReference>
<evidence type="ECO:0000256" key="3">
    <source>
        <dbReference type="ARBA" id="ARBA00022801"/>
    </source>
</evidence>
<dbReference type="PANTHER" id="PTHR46233">
    <property type="entry name" value="HYDROXYACYLGLUTATHIONE HYDROLASE GLOC"/>
    <property type="match status" value="1"/>
</dbReference>
<evidence type="ECO:0000256" key="2">
    <source>
        <dbReference type="ARBA" id="ARBA00022723"/>
    </source>
</evidence>